<keyword evidence="3" id="KW-0812">Transmembrane</keyword>
<evidence type="ECO:0000256" key="2">
    <source>
        <dbReference type="ARBA" id="ARBA00022748"/>
    </source>
</evidence>
<dbReference type="Pfam" id="PF00578">
    <property type="entry name" value="AhpC-TSA"/>
    <property type="match status" value="1"/>
</dbReference>
<evidence type="ECO:0000256" key="3">
    <source>
        <dbReference type="ARBA" id="ARBA00022968"/>
    </source>
</evidence>
<evidence type="ECO:0000256" key="4">
    <source>
        <dbReference type="ARBA" id="ARBA00023157"/>
    </source>
</evidence>
<evidence type="ECO:0000259" key="7">
    <source>
        <dbReference type="PROSITE" id="PS51352"/>
    </source>
</evidence>
<keyword evidence="4" id="KW-1015">Disulfide bond</keyword>
<dbReference type="GO" id="GO:0017004">
    <property type="term" value="P:cytochrome complex assembly"/>
    <property type="evidence" value="ECO:0007669"/>
    <property type="project" value="UniProtKB-KW"/>
</dbReference>
<feature type="compositionally biased region" description="Basic and acidic residues" evidence="6">
    <location>
        <begin position="53"/>
        <end position="63"/>
    </location>
</feature>
<evidence type="ECO:0000256" key="6">
    <source>
        <dbReference type="SAM" id="MobiDB-lite"/>
    </source>
</evidence>
<gene>
    <name evidence="8" type="ORF">E6H05_07520</name>
</gene>
<name>A0A537ITQ2_9BACT</name>
<dbReference type="InterPro" id="IPR036249">
    <property type="entry name" value="Thioredoxin-like_sf"/>
</dbReference>
<dbReference type="PANTHER" id="PTHR42852:SF6">
    <property type="entry name" value="THIOL:DISULFIDE INTERCHANGE PROTEIN DSBE"/>
    <property type="match status" value="1"/>
</dbReference>
<evidence type="ECO:0000313" key="9">
    <source>
        <dbReference type="Proteomes" id="UP000318834"/>
    </source>
</evidence>
<keyword evidence="3" id="KW-0735">Signal-anchor</keyword>
<feature type="region of interest" description="Disordered" evidence="6">
    <location>
        <begin position="38"/>
        <end position="67"/>
    </location>
</feature>
<dbReference type="InterPro" id="IPR050553">
    <property type="entry name" value="Thioredoxin_ResA/DsbE_sf"/>
</dbReference>
<dbReference type="PANTHER" id="PTHR42852">
    <property type="entry name" value="THIOL:DISULFIDE INTERCHANGE PROTEIN DSBE"/>
    <property type="match status" value="1"/>
</dbReference>
<dbReference type="Gene3D" id="3.40.30.10">
    <property type="entry name" value="Glutaredoxin"/>
    <property type="match status" value="1"/>
</dbReference>
<comment type="subcellular location">
    <subcellularLocation>
        <location evidence="1">Cell envelope</location>
    </subcellularLocation>
</comment>
<protein>
    <submittedName>
        <fullName evidence="8">TlpA family protein disulfide reductase</fullName>
    </submittedName>
</protein>
<comment type="caution">
    <text evidence="8">The sequence shown here is derived from an EMBL/GenBank/DDBJ whole genome shotgun (WGS) entry which is preliminary data.</text>
</comment>
<feature type="domain" description="Thioredoxin" evidence="7">
    <location>
        <begin position="59"/>
        <end position="202"/>
    </location>
</feature>
<evidence type="ECO:0000256" key="1">
    <source>
        <dbReference type="ARBA" id="ARBA00004196"/>
    </source>
</evidence>
<reference evidence="8 9" key="1">
    <citation type="journal article" date="2019" name="Nat. Microbiol.">
        <title>Mediterranean grassland soil C-N compound turnover is dependent on rainfall and depth, and is mediated by genomically divergent microorganisms.</title>
        <authorList>
            <person name="Diamond S."/>
            <person name="Andeer P.F."/>
            <person name="Li Z."/>
            <person name="Crits-Christoph A."/>
            <person name="Burstein D."/>
            <person name="Anantharaman K."/>
            <person name="Lane K.R."/>
            <person name="Thomas B.C."/>
            <person name="Pan C."/>
            <person name="Northen T.R."/>
            <person name="Banfield J.F."/>
        </authorList>
    </citation>
    <scope>NUCLEOTIDE SEQUENCE [LARGE SCALE GENOMIC DNA]</scope>
    <source>
        <strain evidence="8">NP_8</strain>
    </source>
</reference>
<dbReference type="CDD" id="cd02966">
    <property type="entry name" value="TlpA_like_family"/>
    <property type="match status" value="1"/>
</dbReference>
<dbReference type="GO" id="GO:0016209">
    <property type="term" value="F:antioxidant activity"/>
    <property type="evidence" value="ECO:0007669"/>
    <property type="project" value="InterPro"/>
</dbReference>
<dbReference type="PROSITE" id="PS00194">
    <property type="entry name" value="THIOREDOXIN_1"/>
    <property type="match status" value="1"/>
</dbReference>
<dbReference type="InterPro" id="IPR000866">
    <property type="entry name" value="AhpC/TSA"/>
</dbReference>
<keyword evidence="5" id="KW-0676">Redox-active center</keyword>
<dbReference type="PROSITE" id="PS51352">
    <property type="entry name" value="THIOREDOXIN_2"/>
    <property type="match status" value="1"/>
</dbReference>
<dbReference type="Proteomes" id="UP000318834">
    <property type="component" value="Unassembled WGS sequence"/>
</dbReference>
<accession>A0A537ITQ2</accession>
<dbReference type="EMBL" id="VBAP01000052">
    <property type="protein sequence ID" value="TMI74703.1"/>
    <property type="molecule type" value="Genomic_DNA"/>
</dbReference>
<dbReference type="GO" id="GO:0016491">
    <property type="term" value="F:oxidoreductase activity"/>
    <property type="evidence" value="ECO:0007669"/>
    <property type="project" value="InterPro"/>
</dbReference>
<dbReference type="GO" id="GO:0030313">
    <property type="term" value="C:cell envelope"/>
    <property type="evidence" value="ECO:0007669"/>
    <property type="project" value="UniProtKB-SubCell"/>
</dbReference>
<dbReference type="AlphaFoldDB" id="A0A537ITQ2"/>
<dbReference type="SUPFAM" id="SSF52833">
    <property type="entry name" value="Thioredoxin-like"/>
    <property type="match status" value="1"/>
</dbReference>
<dbReference type="InterPro" id="IPR017937">
    <property type="entry name" value="Thioredoxin_CS"/>
</dbReference>
<sequence length="202" mass="22184">MSRRPFSILGAAGFLAVTVSAVYLLMAPSSLRHQITPKASEGGQFQPVGTSERPIKTGPREGELAPNFSAPRFSGGTLSLMDLRGKGVVMNFFAAWCTPCRLEAHDLEATYRKYQARGIVFLGVDIQQDDWDDAHDFLEKFGITYPVVRDVNGEIAQKFQLVGLPTTYFVDKNGVVRARFVGAFLGSGSQGELEHRIKMISP</sequence>
<dbReference type="InterPro" id="IPR013766">
    <property type="entry name" value="Thioredoxin_domain"/>
</dbReference>
<organism evidence="8 9">
    <name type="scientific">Candidatus Segetimicrobium genomatis</name>
    <dbReference type="NCBI Taxonomy" id="2569760"/>
    <lineage>
        <taxon>Bacteria</taxon>
        <taxon>Bacillati</taxon>
        <taxon>Candidatus Sysuimicrobiota</taxon>
        <taxon>Candidatus Sysuimicrobiia</taxon>
        <taxon>Candidatus Sysuimicrobiales</taxon>
        <taxon>Candidatus Segetimicrobiaceae</taxon>
        <taxon>Candidatus Segetimicrobium</taxon>
    </lineage>
</organism>
<keyword evidence="2" id="KW-0201">Cytochrome c-type biogenesis</keyword>
<evidence type="ECO:0000313" key="8">
    <source>
        <dbReference type="EMBL" id="TMI74703.1"/>
    </source>
</evidence>
<evidence type="ECO:0000256" key="5">
    <source>
        <dbReference type="ARBA" id="ARBA00023284"/>
    </source>
</evidence>
<proteinExistence type="predicted"/>